<keyword evidence="1" id="KW-1133">Transmembrane helix</keyword>
<dbReference type="OrthoDB" id="6400762at2"/>
<evidence type="ECO:0000313" key="2">
    <source>
        <dbReference type="EMBL" id="RWU11313.1"/>
    </source>
</evidence>
<feature type="transmembrane region" description="Helical" evidence="1">
    <location>
        <begin position="7"/>
        <end position="25"/>
    </location>
</feature>
<keyword evidence="1" id="KW-0812">Transmembrane</keyword>
<reference evidence="2 3" key="1">
    <citation type="submission" date="2018-12" db="EMBL/GenBank/DDBJ databases">
        <authorList>
            <person name="Li A."/>
            <person name="Zhang M."/>
            <person name="Zhu H."/>
        </authorList>
    </citation>
    <scope>NUCLEOTIDE SEQUENCE [LARGE SCALE GENOMIC DNA]</scope>
    <source>
        <strain evidence="2 3">R04H25</strain>
    </source>
</reference>
<keyword evidence="3" id="KW-1185">Reference proteome</keyword>
<dbReference type="Proteomes" id="UP000288789">
    <property type="component" value="Unassembled WGS sequence"/>
</dbReference>
<protein>
    <submittedName>
        <fullName evidence="2">Uncharacterized protein</fullName>
    </submittedName>
</protein>
<evidence type="ECO:0000313" key="3">
    <source>
        <dbReference type="Proteomes" id="UP000288789"/>
    </source>
</evidence>
<proteinExistence type="predicted"/>
<evidence type="ECO:0000256" key="1">
    <source>
        <dbReference type="SAM" id="Phobius"/>
    </source>
</evidence>
<sequence length="140" mass="16137">MTIKTGIVILICLALMYPAYLWFTYIDTTVVKGSAYNFEIGSSKQEVYKSLPKALSQLKGNGNIFIQIKSNESIAPYVATSPDFDVMVSPLFHEEGFGEFARKDTWEFYFRASFNNVLKLEFCDDKLCKIHRHRKNFELP</sequence>
<comment type="caution">
    <text evidence="2">The sequence shown here is derived from an EMBL/GenBank/DDBJ whole genome shotgun (WGS) entry which is preliminary data.</text>
</comment>
<accession>A0A451GEC8</accession>
<keyword evidence="1" id="KW-0472">Membrane</keyword>
<name>A0A451GEC8_9GAMM</name>
<gene>
    <name evidence="2" type="ORF">EGC76_07180</name>
</gene>
<dbReference type="AlphaFoldDB" id="A0A451GEC8"/>
<dbReference type="EMBL" id="RSFE01000004">
    <property type="protein sequence ID" value="RWU11313.1"/>
    <property type="molecule type" value="Genomic_DNA"/>
</dbReference>
<dbReference type="RefSeq" id="WP_128352319.1">
    <property type="nucleotide sequence ID" value="NZ_RSFE01000004.1"/>
</dbReference>
<organism evidence="2 3">
    <name type="scientific">Pseudidiomarina gelatinasegens</name>
    <dbReference type="NCBI Taxonomy" id="2487740"/>
    <lineage>
        <taxon>Bacteria</taxon>
        <taxon>Pseudomonadati</taxon>
        <taxon>Pseudomonadota</taxon>
        <taxon>Gammaproteobacteria</taxon>
        <taxon>Alteromonadales</taxon>
        <taxon>Idiomarinaceae</taxon>
        <taxon>Pseudidiomarina</taxon>
    </lineage>
</organism>